<organism evidence="1">
    <name type="scientific">marine metagenome</name>
    <dbReference type="NCBI Taxonomy" id="408172"/>
    <lineage>
        <taxon>unclassified sequences</taxon>
        <taxon>metagenomes</taxon>
        <taxon>ecological metagenomes</taxon>
    </lineage>
</organism>
<sequence>MTRRAFFLIVLLMALSMNAFAGPDQFSVPKPDFSGSWELVRSESRIETAYGLAGLRNSAPAQLYIQQNSSQTVILTTRDPRALSRSYQFDGQTWLLAIEGDPTKLLMSSRIRGLSLITTGVGRIDGETVNLQEVLTIGKNGRTLTLQVTTTRSSGSETNTLVYKRAGRNQPPLAK</sequence>
<gene>
    <name evidence="1" type="ORF">METZ01_LOCUS51463</name>
</gene>
<name>A0A381S580_9ZZZZ</name>
<accession>A0A381S580</accession>
<dbReference type="EMBL" id="UINC01002620">
    <property type="protein sequence ID" value="SUZ98609.1"/>
    <property type="molecule type" value="Genomic_DNA"/>
</dbReference>
<dbReference type="AlphaFoldDB" id="A0A381S580"/>
<protein>
    <recommendedName>
        <fullName evidence="2">Lipocalin-like domain-containing protein</fullName>
    </recommendedName>
</protein>
<evidence type="ECO:0008006" key="2">
    <source>
        <dbReference type="Google" id="ProtNLM"/>
    </source>
</evidence>
<proteinExistence type="predicted"/>
<evidence type="ECO:0000313" key="1">
    <source>
        <dbReference type="EMBL" id="SUZ98609.1"/>
    </source>
</evidence>
<reference evidence="1" key="1">
    <citation type="submission" date="2018-05" db="EMBL/GenBank/DDBJ databases">
        <authorList>
            <person name="Lanie J.A."/>
            <person name="Ng W.-L."/>
            <person name="Kazmierczak K.M."/>
            <person name="Andrzejewski T.M."/>
            <person name="Davidsen T.M."/>
            <person name="Wayne K.J."/>
            <person name="Tettelin H."/>
            <person name="Glass J.I."/>
            <person name="Rusch D."/>
            <person name="Podicherti R."/>
            <person name="Tsui H.-C.T."/>
            <person name="Winkler M.E."/>
        </authorList>
    </citation>
    <scope>NUCLEOTIDE SEQUENCE</scope>
</reference>